<accession>A0ABN4WQL1</accession>
<protein>
    <submittedName>
        <fullName evidence="1">Uncharacterized protein</fullName>
    </submittedName>
</protein>
<dbReference type="Proteomes" id="UP000188174">
    <property type="component" value="Chromosome"/>
</dbReference>
<organism evidence="1 2">
    <name type="scientific">Roseibium algicola</name>
    <dbReference type="NCBI Taxonomy" id="2857014"/>
    <lineage>
        <taxon>Bacteria</taxon>
        <taxon>Pseudomonadati</taxon>
        <taxon>Pseudomonadota</taxon>
        <taxon>Alphaproteobacteria</taxon>
        <taxon>Hyphomicrobiales</taxon>
        <taxon>Stappiaceae</taxon>
        <taxon>Roseibium</taxon>
    </lineage>
</organism>
<dbReference type="EMBL" id="CP019630">
    <property type="protein sequence ID" value="AQQ02388.1"/>
    <property type="molecule type" value="Genomic_DNA"/>
</dbReference>
<dbReference type="RefSeq" id="WP_077290174.1">
    <property type="nucleotide sequence ID" value="NZ_CP019630.1"/>
</dbReference>
<name>A0ABN4WQL1_9HYPH</name>
<gene>
    <name evidence="1" type="ORF">B0E33_01285</name>
</gene>
<evidence type="ECO:0000313" key="2">
    <source>
        <dbReference type="Proteomes" id="UP000188174"/>
    </source>
</evidence>
<sequence>MAGVPRAREGQIKAQWGKLADSNPDLCYVWGKGTSRADARLLHNTLSLKPYIPLTKEFGPSFLEELEARGYDITTLKISIEKKRDS</sequence>
<evidence type="ECO:0000313" key="1">
    <source>
        <dbReference type="EMBL" id="AQQ02388.1"/>
    </source>
</evidence>
<proteinExistence type="predicted"/>
<keyword evidence="2" id="KW-1185">Reference proteome</keyword>
<reference evidence="1 2" key="1">
    <citation type="submission" date="2017-02" db="EMBL/GenBank/DDBJ databases">
        <authorList>
            <person name="Jeong S."/>
        </authorList>
    </citation>
    <scope>NUCLEOTIDE SEQUENCE [LARGE SCALE GENOMIC DNA]</scope>
    <source>
        <strain evidence="1 2">RMAR6-6</strain>
    </source>
</reference>